<dbReference type="AlphaFoldDB" id="A0A3P7VQX6"/>
<dbReference type="EMBL" id="UZAE01012173">
    <property type="protein sequence ID" value="VDO03875.1"/>
    <property type="molecule type" value="Genomic_DNA"/>
</dbReference>
<feature type="transmembrane region" description="Helical" evidence="1">
    <location>
        <begin position="43"/>
        <end position="62"/>
    </location>
</feature>
<evidence type="ECO:0000313" key="3">
    <source>
        <dbReference type="Proteomes" id="UP000278807"/>
    </source>
</evidence>
<gene>
    <name evidence="2" type="ORF">HNAJ_LOCUS8015</name>
</gene>
<dbReference type="Proteomes" id="UP000278807">
    <property type="component" value="Unassembled WGS sequence"/>
</dbReference>
<organism evidence="2 3">
    <name type="scientific">Rodentolepis nana</name>
    <name type="common">Dwarf tapeworm</name>
    <name type="synonym">Hymenolepis nana</name>
    <dbReference type="NCBI Taxonomy" id="102285"/>
    <lineage>
        <taxon>Eukaryota</taxon>
        <taxon>Metazoa</taxon>
        <taxon>Spiralia</taxon>
        <taxon>Lophotrochozoa</taxon>
        <taxon>Platyhelminthes</taxon>
        <taxon>Cestoda</taxon>
        <taxon>Eucestoda</taxon>
        <taxon>Cyclophyllidea</taxon>
        <taxon>Hymenolepididae</taxon>
        <taxon>Rodentolepis</taxon>
    </lineage>
</organism>
<keyword evidence="1" id="KW-0472">Membrane</keyword>
<sequence>MIHLTKFSSYTHCHHLFHSHTHLRVRLRSPYPRYNCHYHHNRLHYLFFGIVALQTLTPLLYIGSGDETVPVEVGAVLEHKRKQRHLRCSPSAYAPPVVYLPVPFLPQPHEDFERADDPFHVRTELWLTDAHVQNPFDRSGI</sequence>
<keyword evidence="1" id="KW-1133">Transmembrane helix</keyword>
<protein>
    <submittedName>
        <fullName evidence="2">Uncharacterized protein</fullName>
    </submittedName>
</protein>
<accession>A0A3P7VQX6</accession>
<proteinExistence type="predicted"/>
<evidence type="ECO:0000256" key="1">
    <source>
        <dbReference type="SAM" id="Phobius"/>
    </source>
</evidence>
<keyword evidence="3" id="KW-1185">Reference proteome</keyword>
<reference evidence="2 3" key="1">
    <citation type="submission" date="2018-11" db="EMBL/GenBank/DDBJ databases">
        <authorList>
            <consortium name="Pathogen Informatics"/>
        </authorList>
    </citation>
    <scope>NUCLEOTIDE SEQUENCE [LARGE SCALE GENOMIC DNA]</scope>
</reference>
<evidence type="ECO:0000313" key="2">
    <source>
        <dbReference type="EMBL" id="VDO03875.1"/>
    </source>
</evidence>
<keyword evidence="1" id="KW-0812">Transmembrane</keyword>
<name>A0A3P7VQX6_RODNA</name>